<keyword evidence="3" id="KW-1185">Reference proteome</keyword>
<protein>
    <submittedName>
        <fullName evidence="2">Uncharacterized protein</fullName>
    </submittedName>
</protein>
<evidence type="ECO:0000313" key="3">
    <source>
        <dbReference type="Proteomes" id="UP000295341"/>
    </source>
</evidence>
<feature type="region of interest" description="Disordered" evidence="1">
    <location>
        <begin position="187"/>
        <end position="209"/>
    </location>
</feature>
<proteinExistence type="predicted"/>
<name>A0A4V3F609_9GAMM</name>
<dbReference type="RefSeq" id="WP_133882864.1">
    <property type="nucleotide sequence ID" value="NZ_MWIN01000007.1"/>
</dbReference>
<dbReference type="AlphaFoldDB" id="A0A4V3F609"/>
<sequence>MFKAKSGRNQDAGARPGAARVLPMRLVARVPLLRRLAPQPVAVKPPALLSPRRLVRLLSGKKATPPPAPSSRLRLSIVGPMIRGVRDPIERTAAVVRAAREVRKPQTRWERLRQAARVAIDDPVDGTRWERLMGLGVGLVAGGKHRKAPKAKTKRLPQLRVSRLKIEAPARRPSLGLRDGLQRLQTLLNENAGPGQRRDRRGIKPPKAR</sequence>
<gene>
    <name evidence="2" type="ORF">DFR24_3715</name>
</gene>
<organism evidence="2 3">
    <name type="scientific">Panacagrimonas perspica</name>
    <dbReference type="NCBI Taxonomy" id="381431"/>
    <lineage>
        <taxon>Bacteria</taxon>
        <taxon>Pseudomonadati</taxon>
        <taxon>Pseudomonadota</taxon>
        <taxon>Gammaproteobacteria</taxon>
        <taxon>Nevskiales</taxon>
        <taxon>Nevskiaceae</taxon>
        <taxon>Panacagrimonas</taxon>
    </lineage>
</organism>
<dbReference type="Proteomes" id="UP000295341">
    <property type="component" value="Unassembled WGS sequence"/>
</dbReference>
<feature type="compositionally biased region" description="Basic residues" evidence="1">
    <location>
        <begin position="198"/>
        <end position="209"/>
    </location>
</feature>
<evidence type="ECO:0000313" key="2">
    <source>
        <dbReference type="EMBL" id="TDU26686.1"/>
    </source>
</evidence>
<comment type="caution">
    <text evidence="2">The sequence shown here is derived from an EMBL/GenBank/DDBJ whole genome shotgun (WGS) entry which is preliminary data.</text>
</comment>
<reference evidence="2 3" key="1">
    <citation type="submission" date="2019-03" db="EMBL/GenBank/DDBJ databases">
        <title>Genomic Encyclopedia of Type Strains, Phase IV (KMG-IV): sequencing the most valuable type-strain genomes for metagenomic binning, comparative biology and taxonomic classification.</title>
        <authorList>
            <person name="Goeker M."/>
        </authorList>
    </citation>
    <scope>NUCLEOTIDE SEQUENCE [LARGE SCALE GENOMIC DNA]</scope>
    <source>
        <strain evidence="2 3">DSM 26377</strain>
    </source>
</reference>
<dbReference type="EMBL" id="SOBT01000010">
    <property type="protein sequence ID" value="TDU26686.1"/>
    <property type="molecule type" value="Genomic_DNA"/>
</dbReference>
<accession>A0A4V3F609</accession>
<evidence type="ECO:0000256" key="1">
    <source>
        <dbReference type="SAM" id="MobiDB-lite"/>
    </source>
</evidence>